<comment type="caution">
    <text evidence="1">The sequence shown here is derived from an EMBL/GenBank/DDBJ whole genome shotgun (WGS) entry which is preliminary data.</text>
</comment>
<proteinExistence type="predicted"/>
<dbReference type="Gene3D" id="1.25.40.10">
    <property type="entry name" value="Tetratricopeptide repeat domain"/>
    <property type="match status" value="1"/>
</dbReference>
<keyword evidence="2" id="KW-1185">Reference proteome</keyword>
<sequence length="620" mass="68677">MTGRETAVVRRNDPCPCGSGQKYKKCCGSDTGREHLRQQTDRETAEVIAGFFEAHPTPAERRALLERHREYGSELERLHGEEEAAAIIGDLYFFREAVGEWNGYVRRSARPGQRAQTQDAVRGFEDPLFLAALVAGAGDGILRLSDLVSGEAFELRTDAAVKAAAGDVLIGFFVPQPGEDHLLMPLNSLVHAQGADAGAMRKLKEAAMEAGLADAQEFHAKHPLAAYRLFGQAEGQPISVADDVTEVCDRMEEFMIGRDLKDDRLLEAFFHYIGGLETVPSEAIAGAVWHAVSVGSFKLGWTLEETAGRFGTNPAETAEFAEAFAEFIAGADVPDDEEEEPVYAFGVGTDPIAAEFSQWNLFMHLAKAEVADEKALRRLMEAYDGKPYMPASPVEEAQVRAYEAYLAKEPGLRTEKSAEALRLDSQNSDALLLAAERAEAGDARLELLRRAVEAGKGEFEEEMDVAWGYLPNRPYLRARFALAVHLWELGRMEEAFKELYALLRLNPGDHQGARYVALSALISLGRLDEAESLLDHYEEPGADNAFYAWFRWAAERRRNVLGTAAEEAYRTASDQNPYAVKWVRDRPAADPYPKSAAVTPRSPEEARLIWTFLEKTLEKN</sequence>
<name>A0ABV2G791_9BACL</name>
<dbReference type="InterPro" id="IPR011990">
    <property type="entry name" value="TPR-like_helical_dom_sf"/>
</dbReference>
<dbReference type="Pfam" id="PF02810">
    <property type="entry name" value="SEC-C"/>
    <property type="match status" value="1"/>
</dbReference>
<dbReference type="Gene3D" id="3.10.450.50">
    <property type="match status" value="1"/>
</dbReference>
<organism evidence="1 2">
    <name type="scientific">Bhargavaea ullalensis</name>
    <dbReference type="NCBI Taxonomy" id="1265685"/>
    <lineage>
        <taxon>Bacteria</taxon>
        <taxon>Bacillati</taxon>
        <taxon>Bacillota</taxon>
        <taxon>Bacilli</taxon>
        <taxon>Bacillales</taxon>
        <taxon>Caryophanaceae</taxon>
        <taxon>Bhargavaea</taxon>
    </lineage>
</organism>
<dbReference type="SUPFAM" id="SSF48452">
    <property type="entry name" value="TPR-like"/>
    <property type="match status" value="1"/>
</dbReference>
<accession>A0ABV2G791</accession>
<evidence type="ECO:0000313" key="2">
    <source>
        <dbReference type="Proteomes" id="UP001549099"/>
    </source>
</evidence>
<dbReference type="InterPro" id="IPR004027">
    <property type="entry name" value="SEC_C_motif"/>
</dbReference>
<dbReference type="Proteomes" id="UP001549099">
    <property type="component" value="Unassembled WGS sequence"/>
</dbReference>
<dbReference type="SUPFAM" id="SSF103642">
    <property type="entry name" value="Sec-C motif"/>
    <property type="match status" value="1"/>
</dbReference>
<dbReference type="Pfam" id="PF14559">
    <property type="entry name" value="TPR_19"/>
    <property type="match status" value="1"/>
</dbReference>
<dbReference type="RefSeq" id="WP_354194083.1">
    <property type="nucleotide sequence ID" value="NZ_JBEPLW010000001.1"/>
</dbReference>
<reference evidence="1 2" key="1">
    <citation type="submission" date="2024-06" db="EMBL/GenBank/DDBJ databases">
        <title>Genomic Encyclopedia of Type Strains, Phase IV (KMG-IV): sequencing the most valuable type-strain genomes for metagenomic binning, comparative biology and taxonomic classification.</title>
        <authorList>
            <person name="Goeker M."/>
        </authorList>
    </citation>
    <scope>NUCLEOTIDE SEQUENCE [LARGE SCALE GENOMIC DNA]</scope>
    <source>
        <strain evidence="1 2">DSM 26128</strain>
    </source>
</reference>
<gene>
    <name evidence="1" type="ORF">ABID49_000016</name>
</gene>
<evidence type="ECO:0000313" key="1">
    <source>
        <dbReference type="EMBL" id="MET3574140.1"/>
    </source>
</evidence>
<dbReference type="EMBL" id="JBEPLW010000001">
    <property type="protein sequence ID" value="MET3574140.1"/>
    <property type="molecule type" value="Genomic_DNA"/>
</dbReference>
<protein>
    <submittedName>
        <fullName evidence="1">Tetratricopeptide (TPR) repeat protein</fullName>
    </submittedName>
</protein>